<feature type="compositionally biased region" description="Polar residues" evidence="4">
    <location>
        <begin position="840"/>
        <end position="861"/>
    </location>
</feature>
<evidence type="ECO:0000313" key="7">
    <source>
        <dbReference type="Proteomes" id="UP001175271"/>
    </source>
</evidence>
<keyword evidence="1" id="KW-0479">Metal-binding</keyword>
<dbReference type="Proteomes" id="UP001175271">
    <property type="component" value="Unassembled WGS sequence"/>
</dbReference>
<evidence type="ECO:0000256" key="3">
    <source>
        <dbReference type="ARBA" id="ARBA00022833"/>
    </source>
</evidence>
<dbReference type="PANTHER" id="PTHR31430:SF3">
    <property type="entry name" value="KINESIN MOTOR DOMAIN-CONTAINING PROTEIN"/>
    <property type="match status" value="1"/>
</dbReference>
<keyword evidence="3" id="KW-0862">Zinc</keyword>
<feature type="compositionally biased region" description="Polar residues" evidence="4">
    <location>
        <begin position="1036"/>
        <end position="1054"/>
    </location>
</feature>
<evidence type="ECO:0000256" key="1">
    <source>
        <dbReference type="ARBA" id="ARBA00022723"/>
    </source>
</evidence>
<evidence type="ECO:0000256" key="5">
    <source>
        <dbReference type="SAM" id="SignalP"/>
    </source>
</evidence>
<dbReference type="PROSITE" id="PS00518">
    <property type="entry name" value="ZF_RING_1"/>
    <property type="match status" value="1"/>
</dbReference>
<keyword evidence="5" id="KW-0732">Signal</keyword>
<dbReference type="EMBL" id="JAUCMV010000003">
    <property type="protein sequence ID" value="KAK0413787.1"/>
    <property type="molecule type" value="Genomic_DNA"/>
</dbReference>
<feature type="chain" id="PRO_5041339382" evidence="5">
    <location>
        <begin position="23"/>
        <end position="1165"/>
    </location>
</feature>
<reference evidence="6" key="1">
    <citation type="submission" date="2023-06" db="EMBL/GenBank/DDBJ databases">
        <title>Genomic analysis of the entomopathogenic nematode Steinernema hermaphroditum.</title>
        <authorList>
            <person name="Schwarz E.M."/>
            <person name="Heppert J.K."/>
            <person name="Baniya A."/>
            <person name="Schwartz H.T."/>
            <person name="Tan C.-H."/>
            <person name="Antoshechkin I."/>
            <person name="Sternberg P.W."/>
            <person name="Goodrich-Blair H."/>
            <person name="Dillman A.R."/>
        </authorList>
    </citation>
    <scope>NUCLEOTIDE SEQUENCE</scope>
    <source>
        <strain evidence="6">PS9179</strain>
        <tissue evidence="6">Whole animal</tissue>
    </source>
</reference>
<protein>
    <submittedName>
        <fullName evidence="6">Uncharacterized protein</fullName>
    </submittedName>
</protein>
<name>A0AA39HZL5_9BILA</name>
<proteinExistence type="predicted"/>
<feature type="region of interest" description="Disordered" evidence="4">
    <location>
        <begin position="1027"/>
        <end position="1055"/>
    </location>
</feature>
<keyword evidence="2" id="KW-0863">Zinc-finger</keyword>
<comment type="caution">
    <text evidence="6">The sequence shown here is derived from an EMBL/GenBank/DDBJ whole genome shotgun (WGS) entry which is preliminary data.</text>
</comment>
<feature type="region of interest" description="Disordered" evidence="4">
    <location>
        <begin position="835"/>
        <end position="861"/>
    </location>
</feature>
<dbReference type="AlphaFoldDB" id="A0AA39HZL5"/>
<dbReference type="GO" id="GO:0008270">
    <property type="term" value="F:zinc ion binding"/>
    <property type="evidence" value="ECO:0007669"/>
    <property type="project" value="UniProtKB-KW"/>
</dbReference>
<feature type="signal peptide" evidence="5">
    <location>
        <begin position="1"/>
        <end position="22"/>
    </location>
</feature>
<organism evidence="6 7">
    <name type="scientific">Steinernema hermaphroditum</name>
    <dbReference type="NCBI Taxonomy" id="289476"/>
    <lineage>
        <taxon>Eukaryota</taxon>
        <taxon>Metazoa</taxon>
        <taxon>Ecdysozoa</taxon>
        <taxon>Nematoda</taxon>
        <taxon>Chromadorea</taxon>
        <taxon>Rhabditida</taxon>
        <taxon>Tylenchina</taxon>
        <taxon>Panagrolaimomorpha</taxon>
        <taxon>Strongyloidoidea</taxon>
        <taxon>Steinernematidae</taxon>
        <taxon>Steinernema</taxon>
    </lineage>
</organism>
<gene>
    <name evidence="6" type="ORF">QR680_006993</name>
</gene>
<accession>A0AA39HZL5</accession>
<dbReference type="PANTHER" id="PTHR31430">
    <property type="entry name" value="PROTEIN CBG22332-RELATED"/>
    <property type="match status" value="1"/>
</dbReference>
<evidence type="ECO:0000256" key="2">
    <source>
        <dbReference type="ARBA" id="ARBA00022771"/>
    </source>
</evidence>
<dbReference type="InterPro" id="IPR017907">
    <property type="entry name" value="Znf_RING_CS"/>
</dbReference>
<evidence type="ECO:0000256" key="4">
    <source>
        <dbReference type="SAM" id="MobiDB-lite"/>
    </source>
</evidence>
<evidence type="ECO:0000313" key="6">
    <source>
        <dbReference type="EMBL" id="KAK0413787.1"/>
    </source>
</evidence>
<keyword evidence="7" id="KW-1185">Reference proteome</keyword>
<sequence length="1165" mass="131495">MATKPVLLSGLLLCVLFLSVASNDDDLCIHSWVKKQPEGGSPKNQTTFIPELWQHVIYAEVAERWSTDTLGYITESEKFTYYKSTKPYCLYFKPVDEALTDVMYSNDIHHAILLQTTMYDILSFHKSVAEVCSKPGAEEAGIGHVKRLITANTSLRLPKWVKVKWYCCQPAHCGKTIDEIETRMLTMLLPVNYQPKKSNFYGNYAAGARLKKRSISPCFDIYGERYEFATPHYDTPACPVYAFYDAKSPSYEFNHMMSRKRSALNEMWKTCLFDSKSTENTCIWNYKGLHDPVELKCCCRNDLEGCTYKLSNRRQYTRCFQFDGYILMNNGQFDTLLRKIYDRDEAYSSASADACFMTLRFGMGGKEVKFESGAATHKRNQQCLRMLHERNREIVVGMNKTVWSDSSKMGFEKLDIAVMECPANPNEYLYTEKRCVQYHLPNYERLSLLENHNFHVKDYVAYGKFSKCSLLEIELTKNAFTGKTSNGEECADLAGKKKIVSMLNNPLFVLRCNCSGGEICNLNDNSPEVRAIDTRTPCNVGSSEESHMMNIKLLENSEPSYCAVHAGISGKLVKKMLCNIPQTEIITNEYDKEDLVPGCSVKPSGGAHTVDCICQSREHKPCNDVTLLNKAVNLYYGRSRIEISSDDETLECQLDEKREVCRQPGCFLTIERNETRTGCIHRSASLEAHLEVLDRYERRLCLTTGMQNDCKIIVPTEETEKELHILCCCNGRLDCKKPASQAACSALSSTNWTPANRISVEEIGSEMSSTVEDSSKAASVTSSVLSLGANVSEYLPESLVNRVEKVLEAKLNYRIEGDKVFYTYKVKWEEDCNVQKPEDTSTSSRKQVEMPQTKSTASECSATYTRKSTASECELSNSNHSTLASEQRAKKEKKHTSELYGTGFDYENAFKDCTKVCSAKSPCRNASHPDNLKKKARSAPNGVVDSRKCDGPCKQTRPIEELHLIGRCEHAICNGCMDKAPYIDTNVGGTGCPNQKCYLTDVAAICPDPERRHRKFQRLLGLPVSYRKPESESEPHSTSLITSRSCTSSTMSKRSPSDKAGITRLLLVKAFIYEGSKKKLRHLGSVEVPSYVSLEKACDYVLDGEEVDGSIRSMKKRSYIAKSGACSSTEWFKVEKSYWDRPIDKFCISQETVNIIFDCTKKSKK</sequence>